<name>A0A1X0RS16_RHIZD</name>
<accession>A0A1X0RS16</accession>
<evidence type="ECO:0000313" key="2">
    <source>
        <dbReference type="Proteomes" id="UP000242381"/>
    </source>
</evidence>
<reference evidence="1 2" key="1">
    <citation type="journal article" date="2016" name="Proc. Natl. Acad. Sci. U.S.A.">
        <title>Lipid metabolic changes in an early divergent fungus govern the establishment of a mutualistic symbiosis with endobacteria.</title>
        <authorList>
            <person name="Lastovetsky O.A."/>
            <person name="Gaspar M.L."/>
            <person name="Mondo S.J."/>
            <person name="LaButti K.M."/>
            <person name="Sandor L."/>
            <person name="Grigoriev I.V."/>
            <person name="Henry S.A."/>
            <person name="Pawlowska T.E."/>
        </authorList>
    </citation>
    <scope>NUCLEOTIDE SEQUENCE [LARGE SCALE GENOMIC DNA]</scope>
    <source>
        <strain evidence="1 2">ATCC 11559</strain>
    </source>
</reference>
<protein>
    <submittedName>
        <fullName evidence="1">Uncharacterized protein</fullName>
    </submittedName>
</protein>
<proteinExistence type="predicted"/>
<sequence>MHPYECKVIKEGFQHALHPQNGFSLCPLFPKLIVYFLGALFETLPSEDVIRRYDYASTGSKYLVHRLTRAGLKQYFSILYAVELIKDQLRKDYDVADEMDCYYISSLIKTIRELVDWSKLCHVQGTPGYQQLRKLLTQNTSDIECLNYASYTNDNDAQGNSIPIIKIYYPLLGEESISNRSLALLTITHLCTLSVEARRNELISALLSMLVMQITEGLIDARQQQHFNTMLSNQTKDRANRWRKLKRQKKVMIYRPILSNEEELAVIDFVRQLPNADQVLQALELNGPKPLDNTKQLYFL</sequence>
<organism evidence="1 2">
    <name type="scientific">Rhizopus microsporus</name>
    <dbReference type="NCBI Taxonomy" id="58291"/>
    <lineage>
        <taxon>Eukaryota</taxon>
        <taxon>Fungi</taxon>
        <taxon>Fungi incertae sedis</taxon>
        <taxon>Mucoromycota</taxon>
        <taxon>Mucoromycotina</taxon>
        <taxon>Mucoromycetes</taxon>
        <taxon>Mucorales</taxon>
        <taxon>Mucorineae</taxon>
        <taxon>Rhizopodaceae</taxon>
        <taxon>Rhizopus</taxon>
    </lineage>
</organism>
<dbReference type="VEuPathDB" id="FungiDB:BCV72DRAFT_210649"/>
<dbReference type="EMBL" id="KV921450">
    <property type="protein sequence ID" value="ORE14863.1"/>
    <property type="molecule type" value="Genomic_DNA"/>
</dbReference>
<dbReference type="Proteomes" id="UP000242381">
    <property type="component" value="Unassembled WGS sequence"/>
</dbReference>
<dbReference type="AlphaFoldDB" id="A0A1X0RS16"/>
<evidence type="ECO:0000313" key="1">
    <source>
        <dbReference type="EMBL" id="ORE14863.1"/>
    </source>
</evidence>
<gene>
    <name evidence="1" type="ORF">BCV71DRAFT_186489</name>
</gene>
<dbReference type="OMA" id="ADEMDCY"/>